<dbReference type="EMBL" id="PVZG01000012">
    <property type="protein sequence ID" value="PRY25865.1"/>
    <property type="molecule type" value="Genomic_DNA"/>
</dbReference>
<reference evidence="3 4" key="1">
    <citation type="submission" date="2018-03" db="EMBL/GenBank/DDBJ databases">
        <title>Genomic Encyclopedia of Archaeal and Bacterial Type Strains, Phase II (KMG-II): from individual species to whole genera.</title>
        <authorList>
            <person name="Goeker M."/>
        </authorList>
    </citation>
    <scope>NUCLEOTIDE SEQUENCE [LARGE SCALE GENOMIC DNA]</scope>
    <source>
        <strain evidence="3 4">DSM 45348</strain>
    </source>
</reference>
<organism evidence="3 4">
    <name type="scientific">Pseudosporangium ferrugineum</name>
    <dbReference type="NCBI Taxonomy" id="439699"/>
    <lineage>
        <taxon>Bacteria</taxon>
        <taxon>Bacillati</taxon>
        <taxon>Actinomycetota</taxon>
        <taxon>Actinomycetes</taxon>
        <taxon>Micromonosporales</taxon>
        <taxon>Micromonosporaceae</taxon>
        <taxon>Pseudosporangium</taxon>
    </lineage>
</organism>
<dbReference type="InterPro" id="IPR016032">
    <property type="entry name" value="Sig_transdc_resp-reg_C-effctor"/>
</dbReference>
<dbReference type="SUPFAM" id="SSF46894">
    <property type="entry name" value="C-terminal effector domain of the bipartite response regulators"/>
    <property type="match status" value="1"/>
</dbReference>
<evidence type="ECO:0000313" key="3">
    <source>
        <dbReference type="EMBL" id="PRY25865.1"/>
    </source>
</evidence>
<dbReference type="InterPro" id="IPR036388">
    <property type="entry name" value="WH-like_DNA-bd_sf"/>
</dbReference>
<dbReference type="InterPro" id="IPR001867">
    <property type="entry name" value="OmpR/PhoB-type_DNA-bd"/>
</dbReference>
<dbReference type="InterPro" id="IPR051677">
    <property type="entry name" value="AfsR-DnrI-RedD_regulator"/>
</dbReference>
<sequence length="105" mass="10881">MDGGAPLRVTLLGAFRASRGDTVLPVAGARLQGLLVRLALAGGRPVEPAVLVDAIWPEKPPADPAHALQALVSRLRRALGSADDVTQVAGGYRLNVDPADVDALR</sequence>
<keyword evidence="4" id="KW-1185">Reference proteome</keyword>
<comment type="caution">
    <text evidence="3">The sequence shown here is derived from an EMBL/GenBank/DDBJ whole genome shotgun (WGS) entry which is preliminary data.</text>
</comment>
<proteinExistence type="predicted"/>
<evidence type="ECO:0000259" key="2">
    <source>
        <dbReference type="SMART" id="SM00862"/>
    </source>
</evidence>
<accession>A0A2T0RXE9</accession>
<dbReference type="AlphaFoldDB" id="A0A2T0RXE9"/>
<name>A0A2T0RXE9_9ACTN</name>
<dbReference type="SMART" id="SM00862">
    <property type="entry name" value="Trans_reg_C"/>
    <property type="match status" value="1"/>
</dbReference>
<keyword evidence="1" id="KW-0238">DNA-binding</keyword>
<dbReference type="OrthoDB" id="499349at2"/>
<feature type="non-terminal residue" evidence="3">
    <location>
        <position position="105"/>
    </location>
</feature>
<dbReference type="GO" id="GO:0003677">
    <property type="term" value="F:DNA binding"/>
    <property type="evidence" value="ECO:0007669"/>
    <property type="project" value="UniProtKB-KW"/>
</dbReference>
<dbReference type="PANTHER" id="PTHR35807:SF1">
    <property type="entry name" value="TRANSCRIPTIONAL REGULATOR REDD"/>
    <property type="match status" value="1"/>
</dbReference>
<protein>
    <submittedName>
        <fullName evidence="3">Transcriptional regulator</fullName>
    </submittedName>
</protein>
<gene>
    <name evidence="3" type="ORF">CLV70_112231</name>
</gene>
<dbReference type="PANTHER" id="PTHR35807">
    <property type="entry name" value="TRANSCRIPTIONAL REGULATOR REDD-RELATED"/>
    <property type="match status" value="1"/>
</dbReference>
<dbReference type="GO" id="GO:0006355">
    <property type="term" value="P:regulation of DNA-templated transcription"/>
    <property type="evidence" value="ECO:0007669"/>
    <property type="project" value="InterPro"/>
</dbReference>
<dbReference type="GO" id="GO:0000160">
    <property type="term" value="P:phosphorelay signal transduction system"/>
    <property type="evidence" value="ECO:0007669"/>
    <property type="project" value="InterPro"/>
</dbReference>
<dbReference type="Proteomes" id="UP000239209">
    <property type="component" value="Unassembled WGS sequence"/>
</dbReference>
<dbReference type="RefSeq" id="WP_146164151.1">
    <property type="nucleotide sequence ID" value="NZ_PVZG01000012.1"/>
</dbReference>
<evidence type="ECO:0000313" key="4">
    <source>
        <dbReference type="Proteomes" id="UP000239209"/>
    </source>
</evidence>
<feature type="domain" description="OmpR/PhoB-type" evidence="2">
    <location>
        <begin position="21"/>
        <end position="94"/>
    </location>
</feature>
<dbReference type="Gene3D" id="1.10.10.10">
    <property type="entry name" value="Winged helix-like DNA-binding domain superfamily/Winged helix DNA-binding domain"/>
    <property type="match status" value="1"/>
</dbReference>
<evidence type="ECO:0000256" key="1">
    <source>
        <dbReference type="ARBA" id="ARBA00023125"/>
    </source>
</evidence>